<dbReference type="OrthoDB" id="9796281at2"/>
<reference evidence="1 2" key="1">
    <citation type="submission" date="2016-11" db="EMBL/GenBank/DDBJ databases">
        <authorList>
            <person name="Jaros S."/>
            <person name="Januszkiewicz K."/>
            <person name="Wedrychowicz H."/>
        </authorList>
    </citation>
    <scope>NUCLEOTIDE SEQUENCE [LARGE SCALE GENOMIC DNA]</scope>
    <source>
        <strain evidence="1 2">DSM 25479</strain>
    </source>
</reference>
<sequence length="79" mass="9536">MFSDVPYGTIDFVEINNYLEEVFSYVDPHQIAAALGKLYRIGNSWDESVKLDIFYTDDFIFERWKLMELEWHQLKRLPQ</sequence>
<dbReference type="RefSeq" id="WP_073179847.1">
    <property type="nucleotide sequence ID" value="NZ_FQYI01000006.1"/>
</dbReference>
<accession>A0A1M6FAG2</accession>
<dbReference type="EMBL" id="FQYI01000006">
    <property type="protein sequence ID" value="SHI94665.1"/>
    <property type="molecule type" value="Genomic_DNA"/>
</dbReference>
<protein>
    <submittedName>
        <fullName evidence="1">Uncharacterized protein</fullName>
    </submittedName>
</protein>
<dbReference type="AlphaFoldDB" id="A0A1M6FAG2"/>
<evidence type="ECO:0000313" key="1">
    <source>
        <dbReference type="EMBL" id="SHI94665.1"/>
    </source>
</evidence>
<keyword evidence="2" id="KW-1185">Reference proteome</keyword>
<organism evidence="1 2">
    <name type="scientific">Cruoricaptor ignavus</name>
    <dbReference type="NCBI Taxonomy" id="1118202"/>
    <lineage>
        <taxon>Bacteria</taxon>
        <taxon>Pseudomonadati</taxon>
        <taxon>Bacteroidota</taxon>
        <taxon>Flavobacteriia</taxon>
        <taxon>Flavobacteriales</taxon>
        <taxon>Weeksellaceae</taxon>
        <taxon>Cruoricaptor</taxon>
    </lineage>
</organism>
<evidence type="ECO:0000313" key="2">
    <source>
        <dbReference type="Proteomes" id="UP000184335"/>
    </source>
</evidence>
<name>A0A1M6FAG2_9FLAO</name>
<gene>
    <name evidence="1" type="ORF">SAMN05443429_106161</name>
</gene>
<proteinExistence type="predicted"/>
<dbReference type="Proteomes" id="UP000184335">
    <property type="component" value="Unassembled WGS sequence"/>
</dbReference>